<accession>A0ABT9TS22</accession>
<proteinExistence type="predicted"/>
<dbReference type="RefSeq" id="WP_306879729.1">
    <property type="nucleotide sequence ID" value="NZ_JAUSSW010000017.1"/>
</dbReference>
<evidence type="ECO:0000313" key="2">
    <source>
        <dbReference type="Proteomes" id="UP001244563"/>
    </source>
</evidence>
<dbReference type="EMBL" id="JAUSSW010000017">
    <property type="protein sequence ID" value="MDQ0104483.1"/>
    <property type="molecule type" value="Genomic_DNA"/>
</dbReference>
<comment type="caution">
    <text evidence="1">The sequence shown here is derived from an EMBL/GenBank/DDBJ whole genome shotgun (WGS) entry which is preliminary data.</text>
</comment>
<evidence type="ECO:0008006" key="3">
    <source>
        <dbReference type="Google" id="ProtNLM"/>
    </source>
</evidence>
<sequence length="168" mass="18395">MSTIDLSQPYTIHLGVDETQFERLTRDASTRQMMVFQLDLTGLVDRVALADYLAQEFMYPFPTSGLDAAISLISDLEWFGNTNGHVVIARGLSEPSKVGDTFVSLLPGITERWQTQGTSFIVAIDGKGDDLRSSLQDANDHLDGFAKNGGPGFVTYQGPIQVVVHEDV</sequence>
<organism evidence="1 2">
    <name type="scientific">Paenarthrobacter nicotinovorans</name>
    <name type="common">Arthrobacter nicotinovorans</name>
    <dbReference type="NCBI Taxonomy" id="29320"/>
    <lineage>
        <taxon>Bacteria</taxon>
        <taxon>Bacillati</taxon>
        <taxon>Actinomycetota</taxon>
        <taxon>Actinomycetes</taxon>
        <taxon>Micrococcales</taxon>
        <taxon>Micrococcaceae</taxon>
        <taxon>Paenarthrobacter</taxon>
    </lineage>
</organism>
<protein>
    <recommendedName>
        <fullName evidence="3">Barstar (barnase inhibitor) domain-containing protein</fullName>
    </recommendedName>
</protein>
<gene>
    <name evidence="1" type="ORF">J2T10_004158</name>
</gene>
<dbReference type="Proteomes" id="UP001244563">
    <property type="component" value="Unassembled WGS sequence"/>
</dbReference>
<keyword evidence="2" id="KW-1185">Reference proteome</keyword>
<reference evidence="1 2" key="1">
    <citation type="submission" date="2023-07" db="EMBL/GenBank/DDBJ databases">
        <title>Sorghum-associated microbial communities from plants grown in Nebraska, USA.</title>
        <authorList>
            <person name="Schachtman D."/>
        </authorList>
    </citation>
    <scope>NUCLEOTIDE SEQUENCE [LARGE SCALE GENOMIC DNA]</scope>
    <source>
        <strain evidence="1 2">CC523</strain>
    </source>
</reference>
<name>A0ABT9TS22_PAENI</name>
<evidence type="ECO:0000313" key="1">
    <source>
        <dbReference type="EMBL" id="MDQ0104483.1"/>
    </source>
</evidence>